<comment type="caution">
    <text evidence="3">The sequence shown here is derived from an EMBL/GenBank/DDBJ whole genome shotgun (WGS) entry which is preliminary data.</text>
</comment>
<feature type="domain" description="SGNH hydrolase-type esterase" evidence="2">
    <location>
        <begin position="41"/>
        <end position="207"/>
    </location>
</feature>
<dbReference type="OrthoDB" id="3915838at2759"/>
<evidence type="ECO:0000313" key="4">
    <source>
        <dbReference type="Proteomes" id="UP000664169"/>
    </source>
</evidence>
<gene>
    <name evidence="3" type="ORF">GOMPHAMPRED_007289</name>
</gene>
<evidence type="ECO:0000313" key="3">
    <source>
        <dbReference type="EMBL" id="CAF9911065.1"/>
    </source>
</evidence>
<proteinExistence type="predicted"/>
<name>A0A8H3I883_9LECA</name>
<keyword evidence="1" id="KW-0732">Signal</keyword>
<dbReference type="PANTHER" id="PTHR30383:SF5">
    <property type="entry name" value="SGNH HYDROLASE-TYPE ESTERASE DOMAIN-CONTAINING PROTEIN"/>
    <property type="match status" value="1"/>
</dbReference>
<dbReference type="SUPFAM" id="SSF52266">
    <property type="entry name" value="SGNH hydrolase"/>
    <property type="match status" value="1"/>
</dbReference>
<dbReference type="InterPro" id="IPR013830">
    <property type="entry name" value="SGNH_hydro"/>
</dbReference>
<dbReference type="InterPro" id="IPR036514">
    <property type="entry name" value="SGNH_hydro_sf"/>
</dbReference>
<dbReference type="AlphaFoldDB" id="A0A8H3I883"/>
<organism evidence="3 4">
    <name type="scientific">Gomphillus americanus</name>
    <dbReference type="NCBI Taxonomy" id="1940652"/>
    <lineage>
        <taxon>Eukaryota</taxon>
        <taxon>Fungi</taxon>
        <taxon>Dikarya</taxon>
        <taxon>Ascomycota</taxon>
        <taxon>Pezizomycotina</taxon>
        <taxon>Lecanoromycetes</taxon>
        <taxon>OSLEUM clade</taxon>
        <taxon>Ostropomycetidae</taxon>
        <taxon>Ostropales</taxon>
        <taxon>Graphidaceae</taxon>
        <taxon>Gomphilloideae</taxon>
        <taxon>Gomphillus</taxon>
    </lineage>
</organism>
<dbReference type="Proteomes" id="UP000664169">
    <property type="component" value="Unassembled WGS sequence"/>
</dbReference>
<sequence>MQFLSILPALLSLASALPTSIISRDANAALFQSKNLHILPLGASITYGYHSSDGNGYRETLRNLLSPAAVTYVGSQCSGSMSNANNEGHPGWLVGNMQGVATQDLPQKPNVVLIYVGTNDMIFGNAAQAPSDMQKLVTYLTTNLPDSLIVVSKLFLNADPAVQARIEKFNAQLSTIQWPANVVLADLSSALLHSDLGPDGIHPNDSGPVNEL</sequence>
<dbReference type="PANTHER" id="PTHR30383">
    <property type="entry name" value="THIOESTERASE 1/PROTEASE 1/LYSOPHOSPHOLIPASE L1"/>
    <property type="match status" value="1"/>
</dbReference>
<dbReference type="Gene3D" id="3.40.50.1110">
    <property type="entry name" value="SGNH hydrolase"/>
    <property type="match status" value="1"/>
</dbReference>
<dbReference type="EMBL" id="CAJPDQ010000006">
    <property type="protein sequence ID" value="CAF9911065.1"/>
    <property type="molecule type" value="Genomic_DNA"/>
</dbReference>
<dbReference type="GO" id="GO:0004622">
    <property type="term" value="F:phosphatidylcholine lysophospholipase activity"/>
    <property type="evidence" value="ECO:0007669"/>
    <property type="project" value="TreeGrafter"/>
</dbReference>
<evidence type="ECO:0000259" key="2">
    <source>
        <dbReference type="Pfam" id="PF13472"/>
    </source>
</evidence>
<reference evidence="3" key="1">
    <citation type="submission" date="2021-03" db="EMBL/GenBank/DDBJ databases">
        <authorList>
            <person name="Tagirdzhanova G."/>
        </authorList>
    </citation>
    <scope>NUCLEOTIDE SEQUENCE</scope>
</reference>
<protein>
    <recommendedName>
        <fullName evidence="2">SGNH hydrolase-type esterase domain-containing protein</fullName>
    </recommendedName>
</protein>
<feature type="signal peptide" evidence="1">
    <location>
        <begin position="1"/>
        <end position="16"/>
    </location>
</feature>
<evidence type="ECO:0000256" key="1">
    <source>
        <dbReference type="SAM" id="SignalP"/>
    </source>
</evidence>
<feature type="chain" id="PRO_5034067159" description="SGNH hydrolase-type esterase domain-containing protein" evidence="1">
    <location>
        <begin position="17"/>
        <end position="212"/>
    </location>
</feature>
<accession>A0A8H3I883</accession>
<dbReference type="InterPro" id="IPR051532">
    <property type="entry name" value="Ester_Hydrolysis_Enzymes"/>
</dbReference>
<dbReference type="Pfam" id="PF13472">
    <property type="entry name" value="Lipase_GDSL_2"/>
    <property type="match status" value="1"/>
</dbReference>
<keyword evidence="4" id="KW-1185">Reference proteome</keyword>